<accession>A0A2W6N9L8</accession>
<comment type="caution">
    <text evidence="1">The sequence shown here is derived from an EMBL/GenBank/DDBJ whole genome shotgun (WGS) entry which is preliminary data.</text>
</comment>
<proteinExistence type="predicted"/>
<organism evidence="1 2">
    <name type="scientific">Paenibacillus silvae</name>
    <dbReference type="NCBI Taxonomy" id="1325358"/>
    <lineage>
        <taxon>Bacteria</taxon>
        <taxon>Bacillati</taxon>
        <taxon>Bacillota</taxon>
        <taxon>Bacilli</taxon>
        <taxon>Bacillales</taxon>
        <taxon>Paenibacillaceae</taxon>
        <taxon>Paenibacillus</taxon>
    </lineage>
</organism>
<reference evidence="1 2" key="1">
    <citation type="submission" date="2018-06" db="EMBL/GenBank/DDBJ databases">
        <title>Isolation of heavy metals resistant Paenibacillus silvae NC2 from Gold-Copper mine in ZiJin, China.</title>
        <authorList>
            <person name="Xu J."/>
            <person name="Mazhar H.S."/>
            <person name="Rensing C."/>
        </authorList>
    </citation>
    <scope>NUCLEOTIDE SEQUENCE [LARGE SCALE GENOMIC DNA]</scope>
    <source>
        <strain evidence="1 2">NC2</strain>
    </source>
</reference>
<dbReference type="EMBL" id="QKWW01000098">
    <property type="protein sequence ID" value="PZT52421.1"/>
    <property type="molecule type" value="Genomic_DNA"/>
</dbReference>
<evidence type="ECO:0000313" key="1">
    <source>
        <dbReference type="EMBL" id="PZT52421.1"/>
    </source>
</evidence>
<dbReference type="Proteomes" id="UP000249204">
    <property type="component" value="Unassembled WGS sequence"/>
</dbReference>
<dbReference type="AlphaFoldDB" id="A0A2W6N9L8"/>
<evidence type="ECO:0008006" key="3">
    <source>
        <dbReference type="Google" id="ProtNLM"/>
    </source>
</evidence>
<evidence type="ECO:0000313" key="2">
    <source>
        <dbReference type="Proteomes" id="UP000249204"/>
    </source>
</evidence>
<protein>
    <recommendedName>
        <fullName evidence="3">Tyr recombinase domain-containing protein</fullName>
    </recommendedName>
</protein>
<sequence>MNLVEGERVFRESTTALVRCGKMKKSLPKAISEADVAALIDTASEHRFKDQMVLELFYGLGGRGQRVKNINFV</sequence>
<name>A0A2W6N9L8_9BACL</name>
<gene>
    <name evidence="1" type="ORF">DN757_27235</name>
</gene>